<reference evidence="1 2" key="1">
    <citation type="submission" date="2018-11" db="EMBL/GenBank/DDBJ databases">
        <authorList>
            <person name="Criscuolo A."/>
        </authorList>
    </citation>
    <scope>NUCLEOTIDE SEQUENCE [LARGE SCALE GENOMIC DNA]</scope>
    <source>
        <strain evidence="1">ACIP111625</strain>
    </source>
</reference>
<sequence>MIPLSGLPPVPGAVMSHEWIFEVLRDLKAYALANGLPALAAKAEEALRTAEAEIAGLSRGNGNGGAASGRPH</sequence>
<dbReference type="AlphaFoldDB" id="A0A3P5XEE4"/>
<keyword evidence="2" id="KW-1185">Reference proteome</keyword>
<evidence type="ECO:0000313" key="2">
    <source>
        <dbReference type="Proteomes" id="UP000277498"/>
    </source>
</evidence>
<organism evidence="1 2">
    <name type="scientific">Pseudogemmobacter humi</name>
    <dbReference type="NCBI Taxonomy" id="2483812"/>
    <lineage>
        <taxon>Bacteria</taxon>
        <taxon>Pseudomonadati</taxon>
        <taxon>Pseudomonadota</taxon>
        <taxon>Alphaproteobacteria</taxon>
        <taxon>Rhodobacterales</taxon>
        <taxon>Paracoccaceae</taxon>
        <taxon>Pseudogemmobacter</taxon>
    </lineage>
</organism>
<protein>
    <submittedName>
        <fullName evidence="1">Uncharacterized protein</fullName>
    </submittedName>
</protein>
<name>A0A3P5XEE4_9RHOB</name>
<dbReference type="EMBL" id="UXAW01000070">
    <property type="protein sequence ID" value="VDC28639.1"/>
    <property type="molecule type" value="Genomic_DNA"/>
</dbReference>
<evidence type="ECO:0000313" key="1">
    <source>
        <dbReference type="EMBL" id="VDC28639.1"/>
    </source>
</evidence>
<dbReference type="Proteomes" id="UP000277498">
    <property type="component" value="Unassembled WGS sequence"/>
</dbReference>
<proteinExistence type="predicted"/>
<gene>
    <name evidence="1" type="ORF">XINFAN_02205</name>
</gene>
<accession>A0A3P5XEE4</accession>